<accession>A0A0S3PQM3</accession>
<comment type="catalytic activity">
    <reaction evidence="1 9">
        <text>D-alanyl-D-alanine + H2O = 2 D-alanine</text>
        <dbReference type="Rhea" id="RHEA:20661"/>
        <dbReference type="ChEBI" id="CHEBI:15377"/>
        <dbReference type="ChEBI" id="CHEBI:57416"/>
        <dbReference type="ChEBI" id="CHEBI:57822"/>
        <dbReference type="EC" id="3.4.13.22"/>
    </reaction>
</comment>
<keyword evidence="8" id="KW-0961">Cell wall biogenesis/degradation</keyword>
<evidence type="ECO:0000256" key="9">
    <source>
        <dbReference type="HAMAP-Rule" id="MF_01924"/>
    </source>
</evidence>
<dbReference type="GO" id="GO:0160237">
    <property type="term" value="F:D-Ala-D-Ala dipeptidase activity"/>
    <property type="evidence" value="ECO:0007669"/>
    <property type="project" value="UniProtKB-EC"/>
</dbReference>
<evidence type="ECO:0000256" key="6">
    <source>
        <dbReference type="ARBA" id="ARBA00022997"/>
    </source>
</evidence>
<comment type="function">
    <text evidence="9">Catalyzes hydrolysis of the D-alanyl-D-alanine dipeptide.</text>
</comment>
<keyword evidence="5 9" id="KW-0862">Zinc</keyword>
<dbReference type="RefSeq" id="WP_245408649.1">
    <property type="nucleotide sequence ID" value="NZ_AP014946.1"/>
</dbReference>
<dbReference type="EC" id="3.4.13.22" evidence="9"/>
<dbReference type="Pfam" id="PF01427">
    <property type="entry name" value="Peptidase_M15"/>
    <property type="match status" value="1"/>
</dbReference>
<dbReference type="PIRSF" id="PIRSF026671">
    <property type="entry name" value="AA_dipeptidase"/>
    <property type="match status" value="1"/>
</dbReference>
<dbReference type="GO" id="GO:0008270">
    <property type="term" value="F:zinc ion binding"/>
    <property type="evidence" value="ECO:0007669"/>
    <property type="project" value="UniProtKB-UniRule"/>
</dbReference>
<comment type="cofactor">
    <cofactor evidence="9">
        <name>Zn(2+)</name>
        <dbReference type="ChEBI" id="CHEBI:29105"/>
    </cofactor>
    <text evidence="9">Binds 1 zinc ion per subunit.</text>
</comment>
<dbReference type="AlphaFoldDB" id="A0A0S3PQM3"/>
<evidence type="ECO:0000256" key="8">
    <source>
        <dbReference type="ARBA" id="ARBA00023316"/>
    </source>
</evidence>
<keyword evidence="11" id="KW-1185">Reference proteome</keyword>
<protein>
    <recommendedName>
        <fullName evidence="9">D-alanyl-D-alanine dipeptidase</fullName>
        <shortName evidence="9">D-Ala-D-Ala dipeptidase</shortName>
        <ecNumber evidence="9">3.4.13.22</ecNumber>
    </recommendedName>
</protein>
<dbReference type="CDD" id="cd14817">
    <property type="entry name" value="D-Ala-D-Ala_dipeptidase_VanX"/>
    <property type="match status" value="1"/>
</dbReference>
<evidence type="ECO:0000256" key="5">
    <source>
        <dbReference type="ARBA" id="ARBA00022833"/>
    </source>
</evidence>
<dbReference type="SUPFAM" id="SSF55166">
    <property type="entry name" value="Hedgehog/DD-peptidase"/>
    <property type="match status" value="1"/>
</dbReference>
<evidence type="ECO:0000256" key="3">
    <source>
        <dbReference type="ARBA" id="ARBA00022723"/>
    </source>
</evidence>
<dbReference type="GO" id="GO:0071555">
    <property type="term" value="P:cell wall organization"/>
    <property type="evidence" value="ECO:0007669"/>
    <property type="project" value="UniProtKB-KW"/>
</dbReference>
<feature type="active site" description="Proton donor/acceptor" evidence="9">
    <location>
        <position position="162"/>
    </location>
</feature>
<proteinExistence type="inferred from homology"/>
<dbReference type="InterPro" id="IPR009045">
    <property type="entry name" value="Zn_M74/Hedgehog-like"/>
</dbReference>
<dbReference type="PANTHER" id="PTHR43126:SF1">
    <property type="entry name" value="D-ALANYL-D-ALANINE DIPEPTIDASE"/>
    <property type="match status" value="1"/>
</dbReference>
<sequence length="183" mass="20637">MRYAGSNNFVGRTIDGYRAQRCLVVRQAAVALAAVQRDLAASGFGLKMLDCYRPARAVRDFQRWAEDPSDQRNKAAYYPSVDKRELFARGYVAARSGHSRGATVDLTLVRLDGADVDMGTRFDFLDAKSAPGSRAVSQDAQRHRAVLRSAMQRHGFQGISNEWWHFRLVPEPYPSTYFDFPVE</sequence>
<dbReference type="KEGG" id="vgo:GJW-30_1_00787"/>
<dbReference type="GO" id="GO:0006508">
    <property type="term" value="P:proteolysis"/>
    <property type="evidence" value="ECO:0007669"/>
    <property type="project" value="UniProtKB-KW"/>
</dbReference>
<feature type="binding site" evidence="9">
    <location>
        <position position="98"/>
    </location>
    <ligand>
        <name>Zn(2+)</name>
        <dbReference type="ChEBI" id="CHEBI:29105"/>
        <note>catalytic</note>
    </ligand>
</feature>
<feature type="site" description="Transition state stabilizer" evidence="9">
    <location>
        <position position="53"/>
    </location>
</feature>
<dbReference type="PANTHER" id="PTHR43126">
    <property type="entry name" value="D-ALANYL-D-ALANINE DIPEPTIDASE"/>
    <property type="match status" value="1"/>
</dbReference>
<evidence type="ECO:0000256" key="1">
    <source>
        <dbReference type="ARBA" id="ARBA00001362"/>
    </source>
</evidence>
<gene>
    <name evidence="10" type="primary">vanX</name>
    <name evidence="9" type="synonym">ddpX</name>
    <name evidence="10" type="ORF">GJW-30_1_00787</name>
</gene>
<name>A0A0S3PQM3_9BRAD</name>
<feature type="binding site" evidence="9">
    <location>
        <position position="105"/>
    </location>
    <ligand>
        <name>Zn(2+)</name>
        <dbReference type="ChEBI" id="CHEBI:29105"/>
        <note>catalytic</note>
    </ligand>
</feature>
<evidence type="ECO:0000256" key="7">
    <source>
        <dbReference type="ARBA" id="ARBA00023049"/>
    </source>
</evidence>
<dbReference type="Proteomes" id="UP000236884">
    <property type="component" value="Chromosome"/>
</dbReference>
<keyword evidence="4 9" id="KW-0378">Hydrolase</keyword>
<comment type="similarity">
    <text evidence="9">Belongs to the peptidase M15D family.</text>
</comment>
<organism evidence="10 11">
    <name type="scientific">Variibacter gotjawalensis</name>
    <dbReference type="NCBI Taxonomy" id="1333996"/>
    <lineage>
        <taxon>Bacteria</taxon>
        <taxon>Pseudomonadati</taxon>
        <taxon>Pseudomonadota</taxon>
        <taxon>Alphaproteobacteria</taxon>
        <taxon>Hyphomicrobiales</taxon>
        <taxon>Nitrobacteraceae</taxon>
        <taxon>Variibacter</taxon>
    </lineage>
</organism>
<dbReference type="GO" id="GO:0008237">
    <property type="term" value="F:metallopeptidase activity"/>
    <property type="evidence" value="ECO:0007669"/>
    <property type="project" value="UniProtKB-KW"/>
</dbReference>
<keyword evidence="3 9" id="KW-0479">Metal-binding</keyword>
<dbReference type="InterPro" id="IPR000755">
    <property type="entry name" value="A_A_dipeptidase"/>
</dbReference>
<keyword evidence="6 9" id="KW-0224">Dipeptidase</keyword>
<keyword evidence="7 9" id="KW-0482">Metalloprotease</keyword>
<reference evidence="10 11" key="1">
    <citation type="submission" date="2015-08" db="EMBL/GenBank/DDBJ databases">
        <title>Investigation of the bacterial diversity of lava forest soil.</title>
        <authorList>
            <person name="Lee J.S."/>
        </authorList>
    </citation>
    <scope>NUCLEOTIDE SEQUENCE [LARGE SCALE GENOMIC DNA]</scope>
    <source>
        <strain evidence="10 11">GJW-30</strain>
    </source>
</reference>
<evidence type="ECO:0000313" key="11">
    <source>
        <dbReference type="Proteomes" id="UP000236884"/>
    </source>
</evidence>
<evidence type="ECO:0000256" key="2">
    <source>
        <dbReference type="ARBA" id="ARBA00022670"/>
    </source>
</evidence>
<dbReference type="HAMAP" id="MF_01924">
    <property type="entry name" value="A_A_dipeptidase"/>
    <property type="match status" value="1"/>
</dbReference>
<evidence type="ECO:0000256" key="4">
    <source>
        <dbReference type="ARBA" id="ARBA00022801"/>
    </source>
</evidence>
<dbReference type="EMBL" id="AP014946">
    <property type="protein sequence ID" value="BAT58264.1"/>
    <property type="molecule type" value="Genomic_DNA"/>
</dbReference>
<evidence type="ECO:0000313" key="10">
    <source>
        <dbReference type="EMBL" id="BAT58264.1"/>
    </source>
</evidence>
<feature type="binding site" evidence="9">
    <location>
        <position position="165"/>
    </location>
    <ligand>
        <name>Zn(2+)</name>
        <dbReference type="ChEBI" id="CHEBI:29105"/>
        <note>catalytic</note>
    </ligand>
</feature>
<dbReference type="Gene3D" id="3.30.1380.10">
    <property type="match status" value="1"/>
</dbReference>
<keyword evidence="2 9" id="KW-0645">Protease</keyword>